<feature type="signal peptide" evidence="2">
    <location>
        <begin position="1"/>
        <end position="25"/>
    </location>
</feature>
<gene>
    <name evidence="3" type="ORF">ORAREDHAP_LOCUS6781</name>
</gene>
<proteinExistence type="predicted"/>
<sequence>MELVFFIMLCILVLSFSALLTPCTSLHIQLQPSNKQAAANDELQFSLPTLPRKLRFTEKVTIAGQEGRDYAPPNKQKENVSAAGGNDIKPKFQKEKESVQRSSGTWQEWMEGGDTSEFFTMDYSKHKWGLPYQHPRCNPCSTVPYIFGTWGAD</sequence>
<dbReference type="Proteomes" id="UP000507245">
    <property type="component" value="Unassembled WGS sequence"/>
</dbReference>
<dbReference type="EMBL" id="CAEKKB010000001">
    <property type="protein sequence ID" value="CAB4295427.1"/>
    <property type="molecule type" value="Genomic_DNA"/>
</dbReference>
<protein>
    <submittedName>
        <fullName evidence="3">Uncharacterized protein</fullName>
    </submittedName>
</protein>
<dbReference type="OrthoDB" id="894015at2759"/>
<evidence type="ECO:0000313" key="4">
    <source>
        <dbReference type="Proteomes" id="UP000507245"/>
    </source>
</evidence>
<evidence type="ECO:0000313" key="3">
    <source>
        <dbReference type="EMBL" id="CAB4295427.1"/>
    </source>
</evidence>
<dbReference type="AlphaFoldDB" id="A0A6J5W6A0"/>
<accession>A0A6J5W6A0</accession>
<evidence type="ECO:0000256" key="2">
    <source>
        <dbReference type="SAM" id="SignalP"/>
    </source>
</evidence>
<feature type="region of interest" description="Disordered" evidence="1">
    <location>
        <begin position="64"/>
        <end position="107"/>
    </location>
</feature>
<keyword evidence="2" id="KW-0732">Signal</keyword>
<reference evidence="4" key="1">
    <citation type="journal article" date="2020" name="Genome Biol.">
        <title>Gamete binning: chromosome-level and haplotype-resolved genome assembly enabled by high-throughput single-cell sequencing of gamete genomes.</title>
        <authorList>
            <person name="Campoy J.A."/>
            <person name="Sun H."/>
            <person name="Goel M."/>
            <person name="Jiao W.-B."/>
            <person name="Folz-Donahue K."/>
            <person name="Wang N."/>
            <person name="Rubio M."/>
            <person name="Liu C."/>
            <person name="Kukat C."/>
            <person name="Ruiz D."/>
            <person name="Huettel B."/>
            <person name="Schneeberger K."/>
        </authorList>
    </citation>
    <scope>NUCLEOTIDE SEQUENCE [LARGE SCALE GENOMIC DNA]</scope>
    <source>
        <strain evidence="4">cv. Rojo Pasion</strain>
    </source>
</reference>
<feature type="compositionally biased region" description="Basic and acidic residues" evidence="1">
    <location>
        <begin position="88"/>
        <end position="99"/>
    </location>
</feature>
<name>A0A6J5W6A0_PRUAR</name>
<keyword evidence="4" id="KW-1185">Reference proteome</keyword>
<evidence type="ECO:0000256" key="1">
    <source>
        <dbReference type="SAM" id="MobiDB-lite"/>
    </source>
</evidence>
<feature type="chain" id="PRO_5026893690" evidence="2">
    <location>
        <begin position="26"/>
        <end position="153"/>
    </location>
</feature>
<organism evidence="3 4">
    <name type="scientific">Prunus armeniaca</name>
    <name type="common">Apricot</name>
    <name type="synonym">Armeniaca vulgaris</name>
    <dbReference type="NCBI Taxonomy" id="36596"/>
    <lineage>
        <taxon>Eukaryota</taxon>
        <taxon>Viridiplantae</taxon>
        <taxon>Streptophyta</taxon>
        <taxon>Embryophyta</taxon>
        <taxon>Tracheophyta</taxon>
        <taxon>Spermatophyta</taxon>
        <taxon>Magnoliopsida</taxon>
        <taxon>eudicotyledons</taxon>
        <taxon>Gunneridae</taxon>
        <taxon>Pentapetalae</taxon>
        <taxon>rosids</taxon>
        <taxon>fabids</taxon>
        <taxon>Rosales</taxon>
        <taxon>Rosaceae</taxon>
        <taxon>Amygdaloideae</taxon>
        <taxon>Amygdaleae</taxon>
        <taxon>Prunus</taxon>
    </lineage>
</organism>